<feature type="transmembrane region" description="Helical" evidence="5">
    <location>
        <begin position="78"/>
        <end position="96"/>
    </location>
</feature>
<dbReference type="PANTHER" id="PTHR10846">
    <property type="entry name" value="SODIUM/POTASSIUM/CALCIUM EXCHANGER"/>
    <property type="match status" value="1"/>
</dbReference>
<gene>
    <name evidence="7" type="ORF">Q9L42_007375</name>
</gene>
<dbReference type="PANTHER" id="PTHR10846:SF8">
    <property type="entry name" value="INNER MEMBRANE PROTEIN YRBG"/>
    <property type="match status" value="1"/>
</dbReference>
<comment type="subcellular location">
    <subcellularLocation>
        <location evidence="1">Membrane</location>
        <topology evidence="1">Multi-pass membrane protein</topology>
    </subcellularLocation>
</comment>
<evidence type="ECO:0000256" key="2">
    <source>
        <dbReference type="ARBA" id="ARBA00022692"/>
    </source>
</evidence>
<evidence type="ECO:0000256" key="1">
    <source>
        <dbReference type="ARBA" id="ARBA00004141"/>
    </source>
</evidence>
<dbReference type="Gene3D" id="1.20.1420.30">
    <property type="entry name" value="NCX, central ion-binding region"/>
    <property type="match status" value="1"/>
</dbReference>
<feature type="transmembrane region" description="Helical" evidence="5">
    <location>
        <begin position="274"/>
        <end position="291"/>
    </location>
</feature>
<feature type="domain" description="Sodium/calcium exchanger membrane region" evidence="6">
    <location>
        <begin position="173"/>
        <end position="317"/>
    </location>
</feature>
<name>A0AAU7NY63_9GAMM</name>
<evidence type="ECO:0000313" key="8">
    <source>
        <dbReference type="Proteomes" id="UP001225378"/>
    </source>
</evidence>
<keyword evidence="8" id="KW-1185">Reference proteome</keyword>
<dbReference type="RefSeq" id="WP_305909080.1">
    <property type="nucleotide sequence ID" value="NZ_CP157743.1"/>
</dbReference>
<dbReference type="Proteomes" id="UP001225378">
    <property type="component" value="Chromosome"/>
</dbReference>
<dbReference type="Pfam" id="PF01699">
    <property type="entry name" value="Na_Ca_ex"/>
    <property type="match status" value="2"/>
</dbReference>
<dbReference type="GO" id="GO:0008273">
    <property type="term" value="F:calcium, potassium:sodium antiporter activity"/>
    <property type="evidence" value="ECO:0007669"/>
    <property type="project" value="TreeGrafter"/>
</dbReference>
<evidence type="ECO:0000313" key="7">
    <source>
        <dbReference type="EMBL" id="XBS21937.1"/>
    </source>
</evidence>
<sequence length="324" mass="34152">MLINFIALAGGLVVLVLAADKFVSGTASIARNLGVSPLLIGLTIVGLGTSAPEILVSAIASLQGNSGLAVGNALGSNVANIGLILGSTALIAPLTFHSTLLKRELPMLTLISIMCFLMAFDGLSERDSMLMFAVLALFIAWLARTAKKDLRKEDVFEQELEAEIPVGMSNLKAWTFFVLGLVGLLLSSRLLVWAAVNIAESFGVSDLVIGLTIVALGTSLPELAASIASVLKKEDDLAIGNVIGSNIYNLLAVYSLPGLIAPGPVAESVLTRDFPVMLGFTFALFLLGYGFNRRGRVNRLEGAVLVAAYGAYQWLIYQEAVAVL</sequence>
<dbReference type="NCBIfam" id="TIGR00367">
    <property type="entry name" value="calcium/sodium antiporter"/>
    <property type="match status" value="1"/>
</dbReference>
<evidence type="ECO:0000256" key="4">
    <source>
        <dbReference type="ARBA" id="ARBA00023136"/>
    </source>
</evidence>
<evidence type="ECO:0000259" key="6">
    <source>
        <dbReference type="Pfam" id="PF01699"/>
    </source>
</evidence>
<dbReference type="InterPro" id="IPR004481">
    <property type="entry name" value="K/Na/Ca-exchanger"/>
</dbReference>
<dbReference type="KEGG" id="mech:Q9L42_007375"/>
<feature type="domain" description="Sodium/calcium exchanger membrane region" evidence="6">
    <location>
        <begin position="5"/>
        <end position="141"/>
    </location>
</feature>
<keyword evidence="4 5" id="KW-0472">Membrane</keyword>
<evidence type="ECO:0000256" key="5">
    <source>
        <dbReference type="SAM" id="Phobius"/>
    </source>
</evidence>
<feature type="transmembrane region" description="Helical" evidence="5">
    <location>
        <begin position="129"/>
        <end position="146"/>
    </location>
</feature>
<dbReference type="GO" id="GO:0006874">
    <property type="term" value="P:intracellular calcium ion homeostasis"/>
    <property type="evidence" value="ECO:0007669"/>
    <property type="project" value="TreeGrafter"/>
</dbReference>
<proteinExistence type="predicted"/>
<protein>
    <submittedName>
        <fullName evidence="7">Calcium/sodium antiporter</fullName>
    </submittedName>
</protein>
<keyword evidence="2 5" id="KW-0812">Transmembrane</keyword>
<feature type="transmembrane region" description="Helical" evidence="5">
    <location>
        <begin position="174"/>
        <end position="196"/>
    </location>
</feature>
<organism evidence="7 8">
    <name type="scientific">Methylomarinum roseum</name>
    <dbReference type="NCBI Taxonomy" id="3067653"/>
    <lineage>
        <taxon>Bacteria</taxon>
        <taxon>Pseudomonadati</taxon>
        <taxon>Pseudomonadota</taxon>
        <taxon>Gammaproteobacteria</taxon>
        <taxon>Methylococcales</taxon>
        <taxon>Methylococcaceae</taxon>
        <taxon>Methylomarinum</taxon>
    </lineage>
</organism>
<feature type="transmembrane region" description="Helical" evidence="5">
    <location>
        <begin position="208"/>
        <end position="231"/>
    </location>
</feature>
<evidence type="ECO:0000256" key="3">
    <source>
        <dbReference type="ARBA" id="ARBA00022989"/>
    </source>
</evidence>
<dbReference type="InterPro" id="IPR004837">
    <property type="entry name" value="NaCa_Exmemb"/>
</dbReference>
<dbReference type="AlphaFoldDB" id="A0AAU7NY63"/>
<keyword evidence="3 5" id="KW-1133">Transmembrane helix</keyword>
<dbReference type="GO" id="GO:0005262">
    <property type="term" value="F:calcium channel activity"/>
    <property type="evidence" value="ECO:0007669"/>
    <property type="project" value="TreeGrafter"/>
</dbReference>
<reference evidence="7 8" key="1">
    <citation type="journal article" date="2024" name="Microbiology">
        <title>Methylomarinum rosea sp. nov., a novel halophilic methanotrophic bacterium from the hypersaline Lake Elton.</title>
        <authorList>
            <person name="Suleimanov R.Z."/>
            <person name="Oshkin I.Y."/>
            <person name="Danilova O.V."/>
            <person name="Suzina N.E."/>
            <person name="Dedysh S.N."/>
        </authorList>
    </citation>
    <scope>NUCLEOTIDE SEQUENCE [LARGE SCALE GENOMIC DNA]</scope>
    <source>
        <strain evidence="7 8">Ch1-1</strain>
    </source>
</reference>
<dbReference type="InterPro" id="IPR044880">
    <property type="entry name" value="NCX_ion-bd_dom_sf"/>
</dbReference>
<feature type="transmembrane region" description="Helical" evidence="5">
    <location>
        <begin position="243"/>
        <end position="262"/>
    </location>
</feature>
<dbReference type="GO" id="GO:0005886">
    <property type="term" value="C:plasma membrane"/>
    <property type="evidence" value="ECO:0007669"/>
    <property type="project" value="TreeGrafter"/>
</dbReference>
<accession>A0AAU7NY63</accession>
<dbReference type="EMBL" id="CP157743">
    <property type="protein sequence ID" value="XBS21937.1"/>
    <property type="molecule type" value="Genomic_DNA"/>
</dbReference>